<dbReference type="Proteomes" id="UP001595604">
    <property type="component" value="Unassembled WGS sequence"/>
</dbReference>
<gene>
    <name evidence="6" type="ORF">ACFOD9_14415</name>
</gene>
<feature type="domain" description="HipA N-terminal subdomain 1" evidence="5">
    <location>
        <begin position="36"/>
        <end position="137"/>
    </location>
</feature>
<dbReference type="InterPro" id="IPR012893">
    <property type="entry name" value="HipA-like_C"/>
</dbReference>
<evidence type="ECO:0000256" key="1">
    <source>
        <dbReference type="ARBA" id="ARBA00010164"/>
    </source>
</evidence>
<feature type="domain" description="HipA-like C-terminal" evidence="4">
    <location>
        <begin position="182"/>
        <end position="398"/>
    </location>
</feature>
<organism evidence="6 7">
    <name type="scientific">Novosphingobium bradum</name>
    <dbReference type="NCBI Taxonomy" id="1737444"/>
    <lineage>
        <taxon>Bacteria</taxon>
        <taxon>Pseudomonadati</taxon>
        <taxon>Pseudomonadota</taxon>
        <taxon>Alphaproteobacteria</taxon>
        <taxon>Sphingomonadales</taxon>
        <taxon>Sphingomonadaceae</taxon>
        <taxon>Novosphingobium</taxon>
    </lineage>
</organism>
<evidence type="ECO:0000259" key="5">
    <source>
        <dbReference type="Pfam" id="PF13657"/>
    </source>
</evidence>
<reference evidence="7" key="1">
    <citation type="journal article" date="2019" name="Int. J. Syst. Evol. Microbiol.">
        <title>The Global Catalogue of Microorganisms (GCM) 10K type strain sequencing project: providing services to taxonomists for standard genome sequencing and annotation.</title>
        <authorList>
            <consortium name="The Broad Institute Genomics Platform"/>
            <consortium name="The Broad Institute Genome Sequencing Center for Infectious Disease"/>
            <person name="Wu L."/>
            <person name="Ma J."/>
        </authorList>
    </citation>
    <scope>NUCLEOTIDE SEQUENCE [LARGE SCALE GENOMIC DNA]</scope>
    <source>
        <strain evidence="7">KCTC 42984</strain>
    </source>
</reference>
<evidence type="ECO:0000313" key="7">
    <source>
        <dbReference type="Proteomes" id="UP001595604"/>
    </source>
</evidence>
<comment type="caution">
    <text evidence="6">The sequence shown here is derived from an EMBL/GenBank/DDBJ whole genome shotgun (WGS) entry which is preliminary data.</text>
</comment>
<name>A0ABV7ISZ2_9SPHN</name>
<keyword evidence="2" id="KW-0808">Transferase</keyword>
<keyword evidence="3" id="KW-0418">Kinase</keyword>
<dbReference type="Pfam" id="PF07804">
    <property type="entry name" value="HipA_C"/>
    <property type="match status" value="1"/>
</dbReference>
<evidence type="ECO:0000256" key="3">
    <source>
        <dbReference type="ARBA" id="ARBA00022777"/>
    </source>
</evidence>
<dbReference type="PANTHER" id="PTHR37419:SF8">
    <property type="entry name" value="TOXIN YJJJ"/>
    <property type="match status" value="1"/>
</dbReference>
<dbReference type="InterPro" id="IPR052028">
    <property type="entry name" value="HipA_Ser/Thr_kinase"/>
</dbReference>
<dbReference type="InterPro" id="IPR017508">
    <property type="entry name" value="HipA_N1"/>
</dbReference>
<evidence type="ECO:0000259" key="4">
    <source>
        <dbReference type="Pfam" id="PF07804"/>
    </source>
</evidence>
<evidence type="ECO:0000313" key="6">
    <source>
        <dbReference type="EMBL" id="MFC3175449.1"/>
    </source>
</evidence>
<proteinExistence type="inferred from homology"/>
<dbReference type="RefSeq" id="WP_379510828.1">
    <property type="nucleotide sequence ID" value="NZ_JBHRTQ010000015.1"/>
</dbReference>
<dbReference type="EMBL" id="JBHRTQ010000015">
    <property type="protein sequence ID" value="MFC3175449.1"/>
    <property type="molecule type" value="Genomic_DNA"/>
</dbReference>
<keyword evidence="7" id="KW-1185">Reference proteome</keyword>
<sequence>MTSDRPQPAASAQGPVPPATEAFVWIWLPGALEPVIAGRIELDGGVYAFNYGRSYLERAAAIPIYAPELPLQRGRIAPNAPLDMAGCLRDGAPDAWGRRVIINRLTGLRGQAANSIDFDELTFMLNSGSDRIGALDFQTSADQYQAREQDNATLEELQEAAERVERGEPIPPALDKALFHGSSIGGARPKALIQDGEDKFIAKFSATNDTMAVVKAEFVAMRVAAEVGLDVAPVQLTKASGKDVLLVRRFDREWNGAGWTRRAMVSALTMFGLSEMQARYAGYVDLAEMVRARFTDPQATLRELFGRMVFNVLTGNTDDHARNHAAFWDGANLTLTPAYDICPQPRNGREANQAMLVNGEDKRSLLESCRLSAPNFLLNDRDARDLINGQIETITRLWGDVCDEAGLSEVDRGYLWRRQFLNDYAFDGYAEGTLSQVQSRLRAHVPAEASLSDELIADRRQASEQE</sequence>
<comment type="similarity">
    <text evidence="1">Belongs to the HipA Ser/Thr kinase family.</text>
</comment>
<dbReference type="Pfam" id="PF13657">
    <property type="entry name" value="Couple_hipA"/>
    <property type="match status" value="1"/>
</dbReference>
<evidence type="ECO:0000256" key="2">
    <source>
        <dbReference type="ARBA" id="ARBA00022679"/>
    </source>
</evidence>
<accession>A0ABV7ISZ2</accession>
<dbReference type="PANTHER" id="PTHR37419">
    <property type="entry name" value="SERINE/THREONINE-PROTEIN KINASE TOXIN HIPA"/>
    <property type="match status" value="1"/>
</dbReference>
<protein>
    <submittedName>
        <fullName evidence="6">Type II toxin-antitoxin system HipA family toxin</fullName>
    </submittedName>
</protein>